<dbReference type="RefSeq" id="WP_413778962.1">
    <property type="nucleotide sequence ID" value="NZ_JAUOZS010000001.1"/>
</dbReference>
<organism evidence="1 2">
    <name type="scientific">Anaeroselena agilis</name>
    <dbReference type="NCBI Taxonomy" id="3063788"/>
    <lineage>
        <taxon>Bacteria</taxon>
        <taxon>Bacillati</taxon>
        <taxon>Bacillota</taxon>
        <taxon>Negativicutes</taxon>
        <taxon>Acetonemataceae</taxon>
        <taxon>Anaeroselena</taxon>
    </lineage>
</organism>
<dbReference type="Proteomes" id="UP001254848">
    <property type="component" value="Unassembled WGS sequence"/>
</dbReference>
<dbReference type="EMBL" id="JAUOZS010000001">
    <property type="protein sequence ID" value="MDT8900416.1"/>
    <property type="molecule type" value="Genomic_DNA"/>
</dbReference>
<proteinExistence type="predicted"/>
<evidence type="ECO:0000313" key="1">
    <source>
        <dbReference type="EMBL" id="MDT8900416.1"/>
    </source>
</evidence>
<name>A0ABU3NUC4_9FIRM</name>
<protein>
    <submittedName>
        <fullName evidence="1">Uncharacterized protein</fullName>
    </submittedName>
</protein>
<accession>A0ABU3NUC4</accession>
<comment type="caution">
    <text evidence="1">The sequence shown here is derived from an EMBL/GenBank/DDBJ whole genome shotgun (WGS) entry which is preliminary data.</text>
</comment>
<gene>
    <name evidence="1" type="ORF">Q4T40_04060</name>
</gene>
<keyword evidence="2" id="KW-1185">Reference proteome</keyword>
<evidence type="ECO:0000313" key="2">
    <source>
        <dbReference type="Proteomes" id="UP001254848"/>
    </source>
</evidence>
<reference evidence="1 2" key="1">
    <citation type="submission" date="2023-07" db="EMBL/GenBank/DDBJ databases">
        <title>The novel representative of Negativicutes class, Anaeroselena agilis gen. nov. sp. nov.</title>
        <authorList>
            <person name="Prokofeva M.I."/>
            <person name="Elcheninov A.G."/>
            <person name="Klyukina A."/>
            <person name="Kublanov I.V."/>
            <person name="Frolov E.N."/>
            <person name="Podosokorskaya O.A."/>
        </authorList>
    </citation>
    <scope>NUCLEOTIDE SEQUENCE [LARGE SCALE GENOMIC DNA]</scope>
    <source>
        <strain evidence="1 2">4137-cl</strain>
    </source>
</reference>
<sequence length="72" mass="8186">MPKAILNGGKIVIVKTAGDVINEYADLIMQVRNDYLDAQILLEGKPEEIEKARLAYKEVLMRRQKELDNVAE</sequence>